<dbReference type="SUPFAM" id="SSF54060">
    <property type="entry name" value="His-Me finger endonucleases"/>
    <property type="match status" value="1"/>
</dbReference>
<dbReference type="InterPro" id="IPR038563">
    <property type="entry name" value="Endonuclease_7_sf"/>
</dbReference>
<dbReference type="Proteomes" id="UP001499863">
    <property type="component" value="Unassembled WGS sequence"/>
</dbReference>
<dbReference type="Pfam" id="PF02945">
    <property type="entry name" value="Endonuclease_7"/>
    <property type="match status" value="1"/>
</dbReference>
<sequence length="148" mass="16848">MRREPESEHTQFCEVCDDEKPLGQFGRRKRAPNGRANVCRPCVKAANSRANQDPAVIRKRRDARLRRVYGITLSDYERMGRQQQWRCAICGRKAVAGDRLVVDHDHDKPHGQAVRRLLCRGENSALGHFGDSSARLDLGASYLRKHGK</sequence>
<gene>
    <name evidence="1" type="ORF">GCM10009639_48040</name>
</gene>
<name>A0ABN1YBM5_9ACTN</name>
<dbReference type="EMBL" id="BAAAKJ010000257">
    <property type="protein sequence ID" value="GAA1403338.1"/>
    <property type="molecule type" value="Genomic_DNA"/>
</dbReference>
<evidence type="ECO:0000313" key="2">
    <source>
        <dbReference type="Proteomes" id="UP001499863"/>
    </source>
</evidence>
<dbReference type="Gene3D" id="3.40.1800.10">
    <property type="entry name" value="His-Me finger endonucleases"/>
    <property type="match status" value="1"/>
</dbReference>
<organism evidence="1 2">
    <name type="scientific">Kitasatospora putterlickiae</name>
    <dbReference type="NCBI Taxonomy" id="221725"/>
    <lineage>
        <taxon>Bacteria</taxon>
        <taxon>Bacillati</taxon>
        <taxon>Actinomycetota</taxon>
        <taxon>Actinomycetes</taxon>
        <taxon>Kitasatosporales</taxon>
        <taxon>Streptomycetaceae</taxon>
        <taxon>Kitasatospora</taxon>
    </lineage>
</organism>
<evidence type="ECO:0008006" key="3">
    <source>
        <dbReference type="Google" id="ProtNLM"/>
    </source>
</evidence>
<comment type="caution">
    <text evidence="1">The sequence shown here is derived from an EMBL/GenBank/DDBJ whole genome shotgun (WGS) entry which is preliminary data.</text>
</comment>
<dbReference type="RefSeq" id="WP_344339168.1">
    <property type="nucleotide sequence ID" value="NZ_BAAAKJ010000257.1"/>
</dbReference>
<evidence type="ECO:0000313" key="1">
    <source>
        <dbReference type="EMBL" id="GAA1403338.1"/>
    </source>
</evidence>
<keyword evidence="2" id="KW-1185">Reference proteome</keyword>
<proteinExistence type="predicted"/>
<dbReference type="InterPro" id="IPR004211">
    <property type="entry name" value="Endonuclease_7"/>
</dbReference>
<protein>
    <recommendedName>
        <fullName evidence="3">HNH endonuclease</fullName>
    </recommendedName>
</protein>
<dbReference type="InterPro" id="IPR044925">
    <property type="entry name" value="His-Me_finger_sf"/>
</dbReference>
<reference evidence="1 2" key="1">
    <citation type="journal article" date="2019" name="Int. J. Syst. Evol. Microbiol.">
        <title>The Global Catalogue of Microorganisms (GCM) 10K type strain sequencing project: providing services to taxonomists for standard genome sequencing and annotation.</title>
        <authorList>
            <consortium name="The Broad Institute Genomics Platform"/>
            <consortium name="The Broad Institute Genome Sequencing Center for Infectious Disease"/>
            <person name="Wu L."/>
            <person name="Ma J."/>
        </authorList>
    </citation>
    <scope>NUCLEOTIDE SEQUENCE [LARGE SCALE GENOMIC DNA]</scope>
    <source>
        <strain evidence="1 2">JCM 12393</strain>
    </source>
</reference>
<accession>A0ABN1YBM5</accession>